<evidence type="ECO:0000256" key="13">
    <source>
        <dbReference type="ARBA" id="ARBA00022958"/>
    </source>
</evidence>
<dbReference type="PROSITE" id="PS51385">
    <property type="entry name" value="YJEF_N"/>
    <property type="match status" value="2"/>
</dbReference>
<comment type="subcellular location">
    <subcellularLocation>
        <location evidence="3">Cytoplasm</location>
        <location evidence="3">Stress granule</location>
    </subcellularLocation>
    <subcellularLocation>
        <location evidence="4">Nucleus speckle</location>
    </subcellularLocation>
</comment>
<comment type="catalytic activity">
    <reaction evidence="2">
        <text>(6R)-NADPHX = (6S)-NADPHX</text>
        <dbReference type="Rhea" id="RHEA:32227"/>
        <dbReference type="ChEBI" id="CHEBI:64076"/>
        <dbReference type="ChEBI" id="CHEBI:64077"/>
        <dbReference type="EC" id="5.1.99.6"/>
    </reaction>
</comment>
<evidence type="ECO:0000256" key="1">
    <source>
        <dbReference type="ARBA" id="ARBA00000013"/>
    </source>
</evidence>
<evidence type="ECO:0000256" key="4">
    <source>
        <dbReference type="ARBA" id="ARBA00004324"/>
    </source>
</evidence>
<evidence type="ECO:0000256" key="15">
    <source>
        <dbReference type="ARBA" id="ARBA00023235"/>
    </source>
</evidence>
<dbReference type="Pfam" id="PF03853">
    <property type="entry name" value="YjeF_N"/>
    <property type="match status" value="2"/>
</dbReference>
<accession>A0A7R8ZPN9</accession>
<keyword evidence="14" id="KW-0520">NAD</keyword>
<feature type="region of interest" description="Disordered" evidence="20">
    <location>
        <begin position="1"/>
        <end position="25"/>
    </location>
</feature>
<dbReference type="EMBL" id="OB664706">
    <property type="protein sequence ID" value="CAD7232475.1"/>
    <property type="molecule type" value="Genomic_DNA"/>
</dbReference>
<evidence type="ECO:0000256" key="2">
    <source>
        <dbReference type="ARBA" id="ARBA00000909"/>
    </source>
</evidence>
<keyword evidence="11" id="KW-0832">Ubl conjugation</keyword>
<dbReference type="InterPro" id="IPR032976">
    <property type="entry name" value="YJEFN_prot_NAXE-like"/>
</dbReference>
<keyword evidence="13" id="KW-0630">Potassium</keyword>
<name>A0A7R8ZPN9_9CRUS</name>
<dbReference type="Pfam" id="PF11029">
    <property type="entry name" value="DAZAP2"/>
    <property type="match status" value="1"/>
</dbReference>
<dbReference type="GO" id="GO:0016607">
    <property type="term" value="C:nuclear speck"/>
    <property type="evidence" value="ECO:0007669"/>
    <property type="project" value="UniProtKB-SubCell"/>
</dbReference>
<evidence type="ECO:0000256" key="10">
    <source>
        <dbReference type="ARBA" id="ARBA00022741"/>
    </source>
</evidence>
<comment type="catalytic activity">
    <reaction evidence="1">
        <text>(6R)-NADHX = (6S)-NADHX</text>
        <dbReference type="Rhea" id="RHEA:32215"/>
        <dbReference type="ChEBI" id="CHEBI:64074"/>
        <dbReference type="ChEBI" id="CHEBI:64075"/>
        <dbReference type="EC" id="5.1.99.6"/>
    </reaction>
</comment>
<dbReference type="InterPro" id="IPR036652">
    <property type="entry name" value="YjeF_N_dom_sf"/>
</dbReference>
<dbReference type="SUPFAM" id="SSF64153">
    <property type="entry name" value="YjeF N-terminal domain-like"/>
    <property type="match status" value="2"/>
</dbReference>
<dbReference type="Gene3D" id="3.40.50.10260">
    <property type="entry name" value="YjeF N-terminal domain"/>
    <property type="match status" value="2"/>
</dbReference>
<evidence type="ECO:0000256" key="17">
    <source>
        <dbReference type="ARBA" id="ARBA00032174"/>
    </source>
</evidence>
<dbReference type="GO" id="GO:0052856">
    <property type="term" value="F:NAD(P)HX epimerase activity"/>
    <property type="evidence" value="ECO:0007669"/>
    <property type="project" value="UniProtKB-EC"/>
</dbReference>
<keyword evidence="12" id="KW-0521">NADP</keyword>
<evidence type="ECO:0000256" key="7">
    <source>
        <dbReference type="ARBA" id="ARBA00022490"/>
    </source>
</evidence>
<protein>
    <recommendedName>
        <fullName evidence="6">DAZ-associated protein 2</fullName>
        <ecNumber evidence="5">5.1.99.6</ecNumber>
    </recommendedName>
    <alternativeName>
        <fullName evidence="17">Deleted in azoospermia-associated protein 2</fullName>
    </alternativeName>
    <alternativeName>
        <fullName evidence="18">Proline-rich transcript in brain protein</fullName>
    </alternativeName>
</protein>
<evidence type="ECO:0000313" key="21">
    <source>
        <dbReference type="EMBL" id="CAD7232475.1"/>
    </source>
</evidence>
<comment type="function">
    <text evidence="19">In unstressed cells, promotes SIAH1-mediated polyubiquitination and degradation of the serine/threonine-protein kinase HIPK2, probably by acting as a loading factor that potentiates complex formation between HIPK2 and ubiquitin ligase SIAH1. In response to DNA damage, localizes to the nucleus following phosphorylation by HIPK2 and modulates the expression of a subset of TP53/p53 target genes by binding to TP53 at target gene promoters. This limits the expression of a number of cell death-mediating TP53 target genes, reducing DNA damage-induced cell death. Enhances the binding of transcription factor TCF7L2/TCF4, a Wnt signaling pathway effector, to the promoters of target genes. Plays a role in stress granule formation.</text>
</comment>
<evidence type="ECO:0000256" key="12">
    <source>
        <dbReference type="ARBA" id="ARBA00022857"/>
    </source>
</evidence>
<evidence type="ECO:0000256" key="8">
    <source>
        <dbReference type="ARBA" id="ARBA00022553"/>
    </source>
</evidence>
<evidence type="ECO:0000256" key="9">
    <source>
        <dbReference type="ARBA" id="ARBA00022723"/>
    </source>
</evidence>
<dbReference type="GO" id="GO:0000166">
    <property type="term" value="F:nucleotide binding"/>
    <property type="evidence" value="ECO:0007669"/>
    <property type="project" value="UniProtKB-KW"/>
</dbReference>
<evidence type="ECO:0000256" key="16">
    <source>
        <dbReference type="ARBA" id="ARBA00023242"/>
    </source>
</evidence>
<keyword evidence="9" id="KW-0479">Metal-binding</keyword>
<dbReference type="EC" id="5.1.99.6" evidence="5"/>
<keyword evidence="7" id="KW-0963">Cytoplasm</keyword>
<dbReference type="PANTHER" id="PTHR13232:SF10">
    <property type="entry name" value="NAD(P)H-HYDRATE EPIMERASE"/>
    <property type="match status" value="1"/>
</dbReference>
<keyword evidence="16" id="KW-0539">Nucleus</keyword>
<evidence type="ECO:0000256" key="3">
    <source>
        <dbReference type="ARBA" id="ARBA00004210"/>
    </source>
</evidence>
<dbReference type="OrthoDB" id="10064708at2759"/>
<evidence type="ECO:0000256" key="6">
    <source>
        <dbReference type="ARBA" id="ARBA00014066"/>
    </source>
</evidence>
<keyword evidence="15" id="KW-0413">Isomerase</keyword>
<evidence type="ECO:0000256" key="11">
    <source>
        <dbReference type="ARBA" id="ARBA00022843"/>
    </source>
</evidence>
<gene>
    <name evidence="21" type="ORF">CTOB1V02_LOCUS10310</name>
</gene>
<dbReference type="PANTHER" id="PTHR13232">
    <property type="entry name" value="NAD(P)H-HYDRATE EPIMERASE"/>
    <property type="match status" value="1"/>
</dbReference>
<reference evidence="21" key="1">
    <citation type="submission" date="2020-11" db="EMBL/GenBank/DDBJ databases">
        <authorList>
            <person name="Tran Van P."/>
        </authorList>
    </citation>
    <scope>NUCLEOTIDE SEQUENCE</scope>
</reference>
<dbReference type="GO" id="GO:0046872">
    <property type="term" value="F:metal ion binding"/>
    <property type="evidence" value="ECO:0007669"/>
    <property type="project" value="UniProtKB-KW"/>
</dbReference>
<sequence>DAFNAGARFDKSTPANIPPPPPGIPPNAAQLAAASGANVQATQKKNDFWVKGAGGGSMRVPALIRWLLKPPPPILPPCLSRDEAVRLNRIILNDLGYSAEQFFEIRGRCLAISIATAYPEAKTVLLVIGPHFLGLQCLACARHLVFFGRKPMILYPLKQPGPLTELLVKQCKLLGIPFEDTTMLTSPTPSEEAIKQADAVLEDVFGYEHPIGEEARKVLDPIVVKLAKRGNRLFSVDVPAGWDADTGRPQIKGQLSVTPRGLVSMVAPKKCVHCFEGDFHFLGGRFFNPIQSRILDFRLIPPPEHVIRLPVLMAVISHLFRTNFASSFVRGLASWSGLPAGTMVRLLNQKEAIEIDQKLFNEYAFSVDQLMELAGLSCATAIAKAYPEAKKILVCVGPGNNGGDGLVCARHLSLFGFIPTIHYPKRPQKDLYIRLTTQCEKLGITFTDEVCEYVQTID</sequence>
<dbReference type="AlphaFoldDB" id="A0A7R8ZPN9"/>
<dbReference type="InterPro" id="IPR004443">
    <property type="entry name" value="YjeF_N_dom"/>
</dbReference>
<feature type="non-terminal residue" evidence="21">
    <location>
        <position position="1"/>
    </location>
</feature>
<evidence type="ECO:0000256" key="20">
    <source>
        <dbReference type="SAM" id="MobiDB-lite"/>
    </source>
</evidence>
<dbReference type="InterPro" id="IPR022730">
    <property type="entry name" value="DAZ_assoc-2"/>
</dbReference>
<organism evidence="21">
    <name type="scientific">Cyprideis torosa</name>
    <dbReference type="NCBI Taxonomy" id="163714"/>
    <lineage>
        <taxon>Eukaryota</taxon>
        <taxon>Metazoa</taxon>
        <taxon>Ecdysozoa</taxon>
        <taxon>Arthropoda</taxon>
        <taxon>Crustacea</taxon>
        <taxon>Oligostraca</taxon>
        <taxon>Ostracoda</taxon>
        <taxon>Podocopa</taxon>
        <taxon>Podocopida</taxon>
        <taxon>Cytherocopina</taxon>
        <taxon>Cytheroidea</taxon>
        <taxon>Cytherideidae</taxon>
        <taxon>Cyprideis</taxon>
    </lineage>
</organism>
<keyword evidence="8" id="KW-0597">Phosphoprotein</keyword>
<dbReference type="GO" id="GO:0005739">
    <property type="term" value="C:mitochondrion"/>
    <property type="evidence" value="ECO:0007669"/>
    <property type="project" value="TreeGrafter"/>
</dbReference>
<proteinExistence type="predicted"/>
<keyword evidence="10" id="KW-0547">Nucleotide-binding</keyword>
<evidence type="ECO:0000256" key="14">
    <source>
        <dbReference type="ARBA" id="ARBA00023027"/>
    </source>
</evidence>
<evidence type="ECO:0000256" key="18">
    <source>
        <dbReference type="ARBA" id="ARBA00034352"/>
    </source>
</evidence>
<feature type="compositionally biased region" description="Pro residues" evidence="20">
    <location>
        <begin position="16"/>
        <end position="25"/>
    </location>
</feature>
<evidence type="ECO:0000256" key="19">
    <source>
        <dbReference type="ARBA" id="ARBA00045449"/>
    </source>
</evidence>
<evidence type="ECO:0000256" key="5">
    <source>
        <dbReference type="ARBA" id="ARBA00012228"/>
    </source>
</evidence>
<dbReference type="GO" id="GO:0010494">
    <property type="term" value="C:cytoplasmic stress granule"/>
    <property type="evidence" value="ECO:0007669"/>
    <property type="project" value="UniProtKB-SubCell"/>
</dbReference>